<evidence type="ECO:0000259" key="2">
    <source>
        <dbReference type="PROSITE" id="PS50280"/>
    </source>
</evidence>
<dbReference type="InterPro" id="IPR050600">
    <property type="entry name" value="SETD3_SETD6_MTase"/>
</dbReference>
<proteinExistence type="predicted"/>
<organism evidence="3 4">
    <name type="scientific">Amblyomma americanum</name>
    <name type="common">Lone star tick</name>
    <dbReference type="NCBI Taxonomy" id="6943"/>
    <lineage>
        <taxon>Eukaryota</taxon>
        <taxon>Metazoa</taxon>
        <taxon>Ecdysozoa</taxon>
        <taxon>Arthropoda</taxon>
        <taxon>Chelicerata</taxon>
        <taxon>Arachnida</taxon>
        <taxon>Acari</taxon>
        <taxon>Parasitiformes</taxon>
        <taxon>Ixodida</taxon>
        <taxon>Ixodoidea</taxon>
        <taxon>Ixodidae</taxon>
        <taxon>Amblyomminae</taxon>
        <taxon>Amblyomma</taxon>
    </lineage>
</organism>
<keyword evidence="4" id="KW-1185">Reference proteome</keyword>
<sequence>MSKKGRNHRKKARRRSRHPLRAEDASANLLEWMTANGFKLHRQLCVREFPETGRGLAAQQKLTAGETFLRVPTWLLITTSTALSGNLHSFLMRHHQQLTPTEVLTLFLMNEKLRGLDSEWRFFIDSLPAAYTTPVFLGSRLLARLPEAMCRKAEAQVSRIRSTFIRLQILLKRASLGDSKLLSLSENFTWHLFVWAWTAVNTRCIFSKHRTGHSLWDDDYCALAPFLDCLNHHWKADVETAVVGSYFEIVTNNNYEPNDQVFISYGSHDNKTLLLEYGFVLADNPNDVVAITNGHLYELSLQQKDVVLHFASKLLFLEEKDIISDTCGFTVDGLTWNGKIVVQVLSHPKASRSEWNNLLFQCGEQELDQQQSQLVVALIQIMLCDYSTPLPEGKDWCSQTVAAFIKEETEVLKKQLYVYTIKSLSCA</sequence>
<dbReference type="EMBL" id="JARKHS020000039">
    <property type="protein sequence ID" value="KAK8789202.1"/>
    <property type="molecule type" value="Genomic_DNA"/>
</dbReference>
<name>A0AAQ4FU50_AMBAM</name>
<dbReference type="PANTHER" id="PTHR13271:SF151">
    <property type="entry name" value="SET DOMAIN-CONTAINING PROTEIN 4"/>
    <property type="match status" value="1"/>
</dbReference>
<dbReference type="SUPFAM" id="SSF82199">
    <property type="entry name" value="SET domain"/>
    <property type="match status" value="1"/>
</dbReference>
<accession>A0AAQ4FU50</accession>
<protein>
    <recommendedName>
        <fullName evidence="2">SET domain-containing protein</fullName>
    </recommendedName>
</protein>
<feature type="region of interest" description="Disordered" evidence="1">
    <location>
        <begin position="1"/>
        <end position="21"/>
    </location>
</feature>
<reference evidence="3 4" key="1">
    <citation type="journal article" date="2023" name="Arcadia Sci">
        <title>De novo assembly of a long-read Amblyomma americanum tick genome.</title>
        <authorList>
            <person name="Chou S."/>
            <person name="Poskanzer K.E."/>
            <person name="Rollins M."/>
            <person name="Thuy-Boun P.S."/>
        </authorList>
    </citation>
    <scope>NUCLEOTIDE SEQUENCE [LARGE SCALE GENOMIC DNA]</scope>
    <source>
        <strain evidence="3">F_SG_1</strain>
        <tissue evidence="3">Salivary glands</tissue>
    </source>
</reference>
<evidence type="ECO:0000313" key="3">
    <source>
        <dbReference type="EMBL" id="KAK8789202.1"/>
    </source>
</evidence>
<dbReference type="AlphaFoldDB" id="A0AAQ4FU50"/>
<dbReference type="Gene3D" id="3.90.1410.10">
    <property type="entry name" value="set domain protein methyltransferase, domain 1"/>
    <property type="match status" value="1"/>
</dbReference>
<dbReference type="Proteomes" id="UP001321473">
    <property type="component" value="Unassembled WGS sequence"/>
</dbReference>
<dbReference type="GO" id="GO:0016279">
    <property type="term" value="F:protein-lysine N-methyltransferase activity"/>
    <property type="evidence" value="ECO:0007669"/>
    <property type="project" value="InterPro"/>
</dbReference>
<gene>
    <name evidence="3" type="ORF">V5799_021020</name>
</gene>
<dbReference type="InterPro" id="IPR044429">
    <property type="entry name" value="SETD4_SET"/>
</dbReference>
<evidence type="ECO:0000256" key="1">
    <source>
        <dbReference type="SAM" id="MobiDB-lite"/>
    </source>
</evidence>
<dbReference type="PROSITE" id="PS50280">
    <property type="entry name" value="SET"/>
    <property type="match status" value="1"/>
</dbReference>
<dbReference type="PANTHER" id="PTHR13271">
    <property type="entry name" value="UNCHARACTERIZED PUTATIVE METHYLTRANSFERASE"/>
    <property type="match status" value="1"/>
</dbReference>
<comment type="caution">
    <text evidence="3">The sequence shown here is derived from an EMBL/GenBank/DDBJ whole genome shotgun (WGS) entry which is preliminary data.</text>
</comment>
<dbReference type="InterPro" id="IPR046341">
    <property type="entry name" value="SET_dom_sf"/>
</dbReference>
<dbReference type="InterPro" id="IPR001214">
    <property type="entry name" value="SET_dom"/>
</dbReference>
<evidence type="ECO:0000313" key="4">
    <source>
        <dbReference type="Proteomes" id="UP001321473"/>
    </source>
</evidence>
<feature type="compositionally biased region" description="Basic residues" evidence="1">
    <location>
        <begin position="1"/>
        <end position="19"/>
    </location>
</feature>
<dbReference type="CDD" id="cd19177">
    <property type="entry name" value="SET_SETD4"/>
    <property type="match status" value="1"/>
</dbReference>
<feature type="domain" description="SET" evidence="2">
    <location>
        <begin position="42"/>
        <end position="266"/>
    </location>
</feature>